<comment type="similarity">
    <text evidence="3 15">Belongs to the uroporphyrinogen decarboxylase family.</text>
</comment>
<dbReference type="PROSITE" id="PS00906">
    <property type="entry name" value="UROD_1"/>
    <property type="match status" value="1"/>
</dbReference>
<dbReference type="InterPro" id="IPR001623">
    <property type="entry name" value="DnaJ_domain"/>
</dbReference>
<dbReference type="UniPathway" id="UPA00251">
    <property type="reaction ID" value="UER00321"/>
</dbReference>
<dbReference type="FunFam" id="3.20.20.210:FF:000004">
    <property type="entry name" value="Uroporphyrinogen decarboxylase"/>
    <property type="match status" value="1"/>
</dbReference>
<dbReference type="SUPFAM" id="SSF46565">
    <property type="entry name" value="Chaperone J-domain"/>
    <property type="match status" value="1"/>
</dbReference>
<evidence type="ECO:0000256" key="6">
    <source>
        <dbReference type="ARBA" id="ARBA00022490"/>
    </source>
</evidence>
<dbReference type="FunFam" id="1.10.287.110:FF:000048">
    <property type="entry name" value="DnaJ family protein"/>
    <property type="match status" value="1"/>
</dbReference>
<dbReference type="CDD" id="cd06257">
    <property type="entry name" value="DnaJ"/>
    <property type="match status" value="1"/>
</dbReference>
<keyword evidence="7 14" id="KW-0210">Decarboxylase</keyword>
<dbReference type="InterPro" id="IPR002939">
    <property type="entry name" value="DnaJ_C"/>
</dbReference>
<dbReference type="GO" id="GO:0006782">
    <property type="term" value="P:protoporphyrinogen IX biosynthetic process"/>
    <property type="evidence" value="ECO:0007669"/>
    <property type="project" value="UniProtKB-UniPathway"/>
</dbReference>
<dbReference type="OrthoDB" id="339900at2759"/>
<evidence type="ECO:0000256" key="15">
    <source>
        <dbReference type="RuleBase" id="RU004169"/>
    </source>
</evidence>
<sequence length="635" mass="69875">MQPLRQSLQTTMAPQFEPMKNDLILRTARGEKVERPPIWVMRQAGRYLPEYHEAKGKHDFFECCRSPEIASTLTLQPIERYAGLIDAAIIFSDILVIPQAMGMEVIMVDKKGPHFPDPLQTPDDKQYKEVLEREVDVAESLDYVYKAITMTRQKLAGRVPLIGFCGAPWTLLCYMVEGGGSKMFIQTKTWIYKYPEETKALLKKMAELCVEYLALQVQAGAQMIQVFDSWAGELSPTCFKTFALPYLNHIADNLPARLKSKGLEPVPMTVFAKGAWYALSDLCDTNYNTIGLDWLHAPAEAYKIAQAKGKVLQGNADPGVLYGTRDSITKVVEEMVAGFGGGKQGWIANLGHVLSEGSLYISAQAATAIMVKDSKFYDLLGVAPDCTEAQLKSAYKKGALKWHPDKNAHNPEAADKFKDLSHAYEVLSDPQKRQIYDQYGEEGLEQGGMGGGGGMAAEDLFAQFFGGGGGGPFGGMFGGGMGGGREQGPKKARTISHVHKIHIEHLDERWLTVDIIPGECISPGEVKVIRGQGMPSYRHHDFGNLYIQFDVKFPERLGSEDGAPMAPEQIRALESVLPPRKVPESLPPPDAMTEDFTLEDVDASGESARARGMGGMDDDDDEMHPGAERVQCASQ</sequence>
<dbReference type="CDD" id="cd00717">
    <property type="entry name" value="URO-D"/>
    <property type="match status" value="1"/>
</dbReference>
<dbReference type="PANTHER" id="PTHR21091:SF169">
    <property type="entry name" value="UROPORPHYRINOGEN DECARBOXYLASE"/>
    <property type="match status" value="1"/>
</dbReference>
<dbReference type="Gene3D" id="2.60.260.20">
    <property type="entry name" value="Urease metallochaperone UreE, N-terminal domain"/>
    <property type="match status" value="1"/>
</dbReference>
<keyword evidence="9 14" id="KW-0456">Lyase</keyword>
<dbReference type="InterPro" id="IPR000257">
    <property type="entry name" value="Uroporphyrinogen_deCOase"/>
</dbReference>
<dbReference type="InterPro" id="IPR038071">
    <property type="entry name" value="UROD/MetE-like_sf"/>
</dbReference>
<dbReference type="PROSITE" id="PS00907">
    <property type="entry name" value="UROD_2"/>
    <property type="match status" value="1"/>
</dbReference>
<dbReference type="PANTHER" id="PTHR21091">
    <property type="entry name" value="METHYLTETRAHYDROFOLATE:HOMOCYSTEINE METHYLTRANSFERASE RELATED"/>
    <property type="match status" value="1"/>
</dbReference>
<dbReference type="NCBIfam" id="TIGR01464">
    <property type="entry name" value="hemE"/>
    <property type="match status" value="1"/>
</dbReference>
<evidence type="ECO:0000256" key="1">
    <source>
        <dbReference type="ARBA" id="ARBA00004496"/>
    </source>
</evidence>
<dbReference type="GO" id="GO:0051082">
    <property type="term" value="F:unfolded protein binding"/>
    <property type="evidence" value="ECO:0007669"/>
    <property type="project" value="InterPro"/>
</dbReference>
<evidence type="ECO:0000313" key="18">
    <source>
        <dbReference type="EMBL" id="RMZ66781.1"/>
    </source>
</evidence>
<dbReference type="PROSITE" id="PS00636">
    <property type="entry name" value="DNAJ_1"/>
    <property type="match status" value="1"/>
</dbReference>
<feature type="domain" description="J" evidence="17">
    <location>
        <begin position="375"/>
        <end position="440"/>
    </location>
</feature>
<comment type="function">
    <text evidence="13">Catalyzes the sequential decarboxylation of four acetate groups of uroporphyrinogen-III (octacarboxyporphyrin) to yield coproporphyrinogen-III (tetracarboxyporphyrin) with the formation of intermediate hepta-, hexa- and penta-carboxylate porphyrinogens in the heme biosynthesis pathway. Acts on a number of porphyrinogens, but only coproporphyrinogen III can ultimately be converted to heme.</text>
</comment>
<evidence type="ECO:0000256" key="7">
    <source>
        <dbReference type="ARBA" id="ARBA00022793"/>
    </source>
</evidence>
<dbReference type="PROSITE" id="PS50076">
    <property type="entry name" value="DNAJ_2"/>
    <property type="match status" value="1"/>
</dbReference>
<dbReference type="Pfam" id="PF01556">
    <property type="entry name" value="DnaJ_C"/>
    <property type="match status" value="1"/>
</dbReference>
<evidence type="ECO:0000256" key="8">
    <source>
        <dbReference type="ARBA" id="ARBA00023133"/>
    </source>
</evidence>
<evidence type="ECO:0000256" key="5">
    <source>
        <dbReference type="ARBA" id="ARBA00014308"/>
    </source>
</evidence>
<dbReference type="Pfam" id="PF01208">
    <property type="entry name" value="URO-D"/>
    <property type="match status" value="1"/>
</dbReference>
<evidence type="ECO:0000256" key="9">
    <source>
        <dbReference type="ARBA" id="ARBA00023239"/>
    </source>
</evidence>
<evidence type="ECO:0000256" key="4">
    <source>
        <dbReference type="ARBA" id="ARBA00012288"/>
    </source>
</evidence>
<dbReference type="Proteomes" id="UP000265663">
    <property type="component" value="Unassembled WGS sequence"/>
</dbReference>
<accession>A0A3M7LX49</accession>
<dbReference type="SUPFAM" id="SSF49493">
    <property type="entry name" value="HSP40/DnaJ peptide-binding domain"/>
    <property type="match status" value="1"/>
</dbReference>
<keyword evidence="8" id="KW-0350">Heme biosynthesis</keyword>
<keyword evidence="10 14" id="KW-0627">Porphyrin biosynthesis</keyword>
<evidence type="ECO:0000256" key="12">
    <source>
        <dbReference type="ARBA" id="ARBA00052550"/>
    </source>
</evidence>
<proteinExistence type="inferred from homology"/>
<gene>
    <name evidence="18" type="ORF">GMOD_00002148</name>
</gene>
<organism evidence="18 19">
    <name type="scientific">Pyrenophora seminiperda CCB06</name>
    <dbReference type="NCBI Taxonomy" id="1302712"/>
    <lineage>
        <taxon>Eukaryota</taxon>
        <taxon>Fungi</taxon>
        <taxon>Dikarya</taxon>
        <taxon>Ascomycota</taxon>
        <taxon>Pezizomycotina</taxon>
        <taxon>Dothideomycetes</taxon>
        <taxon>Pleosporomycetidae</taxon>
        <taxon>Pleosporales</taxon>
        <taxon>Pleosporineae</taxon>
        <taxon>Pleosporaceae</taxon>
        <taxon>Pyrenophora</taxon>
    </lineage>
</organism>
<keyword evidence="6" id="KW-0963">Cytoplasm</keyword>
<evidence type="ECO:0000256" key="13">
    <source>
        <dbReference type="ARBA" id="ARBA00058098"/>
    </source>
</evidence>
<comment type="catalytic activity">
    <reaction evidence="12">
        <text>uroporphyrinogen I + 4 H(+) = coproporphyrinogen I + 4 CO2</text>
        <dbReference type="Rhea" id="RHEA:31239"/>
        <dbReference type="ChEBI" id="CHEBI:15378"/>
        <dbReference type="ChEBI" id="CHEBI:16526"/>
        <dbReference type="ChEBI" id="CHEBI:62626"/>
        <dbReference type="ChEBI" id="CHEBI:62631"/>
    </reaction>
</comment>
<evidence type="ECO:0000259" key="17">
    <source>
        <dbReference type="PROSITE" id="PS50076"/>
    </source>
</evidence>
<dbReference type="InterPro" id="IPR006361">
    <property type="entry name" value="Uroporphyrinogen_deCO2ase_HemE"/>
</dbReference>
<dbReference type="EC" id="4.1.1.37" evidence="4 14"/>
<comment type="catalytic activity">
    <reaction evidence="11 14">
        <text>uroporphyrinogen III + 4 H(+) = coproporphyrinogen III + 4 CO2</text>
        <dbReference type="Rhea" id="RHEA:19865"/>
        <dbReference type="ChEBI" id="CHEBI:15378"/>
        <dbReference type="ChEBI" id="CHEBI:16526"/>
        <dbReference type="ChEBI" id="CHEBI:57308"/>
        <dbReference type="ChEBI" id="CHEBI:57309"/>
        <dbReference type="EC" id="4.1.1.37"/>
    </reaction>
</comment>
<evidence type="ECO:0000256" key="16">
    <source>
        <dbReference type="SAM" id="MobiDB-lite"/>
    </source>
</evidence>
<evidence type="ECO:0000256" key="14">
    <source>
        <dbReference type="RuleBase" id="RU000554"/>
    </source>
</evidence>
<dbReference type="SUPFAM" id="SSF51726">
    <property type="entry name" value="UROD/MetE-like"/>
    <property type="match status" value="1"/>
</dbReference>
<comment type="pathway">
    <text evidence="2 14">Porphyrin-containing compound metabolism; protoporphyrin-IX biosynthesis; coproporphyrinogen-III from 5-aminolevulinate: step 4/4.</text>
</comment>
<dbReference type="GO" id="GO:0005829">
    <property type="term" value="C:cytosol"/>
    <property type="evidence" value="ECO:0007669"/>
    <property type="project" value="TreeGrafter"/>
</dbReference>
<dbReference type="SMART" id="SM00271">
    <property type="entry name" value="DnaJ"/>
    <property type="match status" value="1"/>
</dbReference>
<comment type="subcellular location">
    <subcellularLocation>
        <location evidence="1">Cytoplasm</location>
    </subcellularLocation>
</comment>
<keyword evidence="19" id="KW-1185">Reference proteome</keyword>
<dbReference type="InterPro" id="IPR036869">
    <property type="entry name" value="J_dom_sf"/>
</dbReference>
<evidence type="ECO:0000256" key="3">
    <source>
        <dbReference type="ARBA" id="ARBA00009935"/>
    </source>
</evidence>
<protein>
    <recommendedName>
        <fullName evidence="5 14">Uroporphyrinogen decarboxylase</fullName>
        <ecNumber evidence="4 14">4.1.1.37</ecNumber>
    </recommendedName>
</protein>
<name>A0A3M7LX49_9PLEO</name>
<reference evidence="18 19" key="1">
    <citation type="journal article" date="2014" name="PLoS ONE">
        <title>De novo Genome Assembly of the Fungal Plant Pathogen Pyrenophora semeniperda.</title>
        <authorList>
            <person name="Soliai M.M."/>
            <person name="Meyer S.E."/>
            <person name="Udall J.A."/>
            <person name="Elzinga D.E."/>
            <person name="Hermansen R.A."/>
            <person name="Bodily P.M."/>
            <person name="Hart A.A."/>
            <person name="Coleman C.E."/>
        </authorList>
    </citation>
    <scope>NUCLEOTIDE SEQUENCE [LARGE SCALE GENOMIC DNA]</scope>
    <source>
        <strain evidence="18 19">CCB06</strain>
        <tissue evidence="18">Mycelium</tissue>
    </source>
</reference>
<dbReference type="Gene3D" id="3.20.20.210">
    <property type="match status" value="1"/>
</dbReference>
<evidence type="ECO:0000256" key="11">
    <source>
        <dbReference type="ARBA" id="ARBA00048033"/>
    </source>
</evidence>
<dbReference type="PRINTS" id="PR00625">
    <property type="entry name" value="JDOMAIN"/>
</dbReference>
<dbReference type="InterPro" id="IPR008971">
    <property type="entry name" value="HSP40/DnaJ_pept-bd"/>
</dbReference>
<evidence type="ECO:0000256" key="10">
    <source>
        <dbReference type="ARBA" id="ARBA00023244"/>
    </source>
</evidence>
<dbReference type="Pfam" id="PF00226">
    <property type="entry name" value="DnaJ"/>
    <property type="match status" value="1"/>
</dbReference>
<dbReference type="AlphaFoldDB" id="A0A3M7LX49"/>
<dbReference type="Gene3D" id="1.10.287.110">
    <property type="entry name" value="DnaJ domain"/>
    <property type="match status" value="1"/>
</dbReference>
<evidence type="ECO:0000313" key="19">
    <source>
        <dbReference type="Proteomes" id="UP000265663"/>
    </source>
</evidence>
<dbReference type="GO" id="GO:0006457">
    <property type="term" value="P:protein folding"/>
    <property type="evidence" value="ECO:0007669"/>
    <property type="project" value="InterPro"/>
</dbReference>
<feature type="region of interest" description="Disordered" evidence="16">
    <location>
        <begin position="600"/>
        <end position="635"/>
    </location>
</feature>
<dbReference type="GO" id="GO:0004853">
    <property type="term" value="F:uroporphyrinogen decarboxylase activity"/>
    <property type="evidence" value="ECO:0007669"/>
    <property type="project" value="UniProtKB-EC"/>
</dbReference>
<dbReference type="EMBL" id="KE747809">
    <property type="protein sequence ID" value="RMZ66781.1"/>
    <property type="molecule type" value="Genomic_DNA"/>
</dbReference>
<evidence type="ECO:0000256" key="2">
    <source>
        <dbReference type="ARBA" id="ARBA00004804"/>
    </source>
</evidence>
<dbReference type="InterPro" id="IPR018253">
    <property type="entry name" value="DnaJ_domain_CS"/>
</dbReference>